<dbReference type="AlphaFoldDB" id="A0A5C1NAI3"/>
<dbReference type="InterPro" id="IPR011970">
    <property type="entry name" value="MltB_2"/>
</dbReference>
<dbReference type="GO" id="GO:0009253">
    <property type="term" value="P:peptidoglycan catabolic process"/>
    <property type="evidence" value="ECO:0007669"/>
    <property type="project" value="TreeGrafter"/>
</dbReference>
<dbReference type="NCBIfam" id="TIGR02283">
    <property type="entry name" value="MltB_2"/>
    <property type="match status" value="1"/>
</dbReference>
<dbReference type="Proteomes" id="UP000324285">
    <property type="component" value="Chromosome"/>
</dbReference>
<evidence type="ECO:0000259" key="3">
    <source>
        <dbReference type="Pfam" id="PF01471"/>
    </source>
</evidence>
<dbReference type="PROSITE" id="PS51257">
    <property type="entry name" value="PROKAR_LIPOPROTEIN"/>
    <property type="match status" value="1"/>
</dbReference>
<protein>
    <submittedName>
        <fullName evidence="5">Lytic murein transglycosylase</fullName>
    </submittedName>
</protein>
<dbReference type="InterPro" id="IPR031304">
    <property type="entry name" value="SLT_2"/>
</dbReference>
<dbReference type="Pfam" id="PF01471">
    <property type="entry name" value="PG_binding_1"/>
    <property type="match status" value="1"/>
</dbReference>
<dbReference type="Gene3D" id="1.10.8.350">
    <property type="entry name" value="Bacterial muramidase"/>
    <property type="match status" value="1"/>
</dbReference>
<dbReference type="InterPro" id="IPR036365">
    <property type="entry name" value="PGBD-like_sf"/>
</dbReference>
<dbReference type="InterPro" id="IPR023346">
    <property type="entry name" value="Lysozyme-like_dom_sf"/>
</dbReference>
<evidence type="ECO:0000259" key="4">
    <source>
        <dbReference type="Pfam" id="PF13406"/>
    </source>
</evidence>
<dbReference type="SUPFAM" id="SSF47090">
    <property type="entry name" value="PGBD-like"/>
    <property type="match status" value="1"/>
</dbReference>
<keyword evidence="6" id="KW-1185">Reference proteome</keyword>
<dbReference type="PANTHER" id="PTHR30163:SF8">
    <property type="entry name" value="LYTIC MUREIN TRANSGLYCOSYLASE"/>
    <property type="match status" value="1"/>
</dbReference>
<dbReference type="RefSeq" id="WP_149283569.1">
    <property type="nucleotide sequence ID" value="NZ_CP038437.2"/>
</dbReference>
<dbReference type="Gene3D" id="1.10.101.10">
    <property type="entry name" value="PGBD-like superfamily/PGBD"/>
    <property type="match status" value="1"/>
</dbReference>
<feature type="domain" description="Peptidoglycan binding-like" evidence="3">
    <location>
        <begin position="368"/>
        <end position="423"/>
    </location>
</feature>
<reference evidence="5" key="1">
    <citation type="submission" date="2021-02" db="EMBL/GenBank/DDBJ databases">
        <title>Strain Y2R2, a novel species of the genus Halomonas.</title>
        <authorList>
            <person name="Huang H."/>
        </authorList>
    </citation>
    <scope>NUCLEOTIDE SEQUENCE</scope>
    <source>
        <strain evidence="5">Y2R2</strain>
    </source>
</reference>
<evidence type="ECO:0000313" key="6">
    <source>
        <dbReference type="Proteomes" id="UP000324285"/>
    </source>
</evidence>
<dbReference type="Pfam" id="PF13406">
    <property type="entry name" value="SLT_2"/>
    <property type="match status" value="1"/>
</dbReference>
<evidence type="ECO:0000256" key="2">
    <source>
        <dbReference type="SAM" id="SignalP"/>
    </source>
</evidence>
<feature type="compositionally biased region" description="Low complexity" evidence="1">
    <location>
        <begin position="22"/>
        <end position="31"/>
    </location>
</feature>
<feature type="chain" id="PRO_5023091995" evidence="2">
    <location>
        <begin position="23"/>
        <end position="425"/>
    </location>
</feature>
<dbReference type="OrthoDB" id="9772911at2"/>
<dbReference type="InterPro" id="IPR036366">
    <property type="entry name" value="PGBDSf"/>
</dbReference>
<dbReference type="CDD" id="cd13399">
    <property type="entry name" value="Slt35-like"/>
    <property type="match status" value="1"/>
</dbReference>
<dbReference type="GO" id="GO:0008933">
    <property type="term" value="F:peptidoglycan lytic transglycosylase activity"/>
    <property type="evidence" value="ECO:0007669"/>
    <property type="project" value="TreeGrafter"/>
</dbReference>
<dbReference type="PANTHER" id="PTHR30163">
    <property type="entry name" value="MEMBRANE-BOUND LYTIC MUREIN TRANSGLYCOSYLASE B"/>
    <property type="match status" value="1"/>
</dbReference>
<organism evidence="5 6">
    <name type="scientific">Halomonas binhaiensis</name>
    <dbReference type="NCBI Taxonomy" id="2562282"/>
    <lineage>
        <taxon>Bacteria</taxon>
        <taxon>Pseudomonadati</taxon>
        <taxon>Pseudomonadota</taxon>
        <taxon>Gammaproteobacteria</taxon>
        <taxon>Oceanospirillales</taxon>
        <taxon>Halomonadaceae</taxon>
        <taxon>Halomonas</taxon>
    </lineage>
</organism>
<dbReference type="SUPFAM" id="SSF53955">
    <property type="entry name" value="Lysozyme-like"/>
    <property type="match status" value="1"/>
</dbReference>
<name>A0A5C1NAI3_9GAMM</name>
<dbReference type="EMBL" id="CP038437">
    <property type="protein sequence ID" value="QEM80722.1"/>
    <property type="molecule type" value="Genomic_DNA"/>
</dbReference>
<sequence>MLTRVMVPVLLIASLSGCQSSAAVPDSPAAPGQKEQAVNPANEASQATAPSAQFQSFEQWRDAFRQEALAAGISENTLQRAFDGVRFSSRVIELDGAQPEFVRPIWEYLDGAVSDSRVSLGRSKLADNNAAARSAEAEYGVPAEVVTAIWGIESSFGQNFGDFSTLDALATLAYEGRRRDWAHDELLAALKIIQAGDISPERMKGSWAGAMGHTQFIPSSFVTYAKDGDGDGHRDIWGSIPDVYASTANYLHQAGWRQGEPWGIEVKLPQGFDYSQTELSTRHSAQEWASLGVTALNGGRLPAFTEASVITPGGAQGPAFLVGPNFRAILRYNNATSYGLAVATLSDRIAGRPGVQGSWPRNEKPLSRSQIQEMQARLGALGYEVGTPDGILGPNTRKGLRAWQRDQGLVPDGFATLGVLERMNR</sequence>
<dbReference type="FunFam" id="1.10.8.350:FF:000001">
    <property type="entry name" value="Lytic murein transglycosylase B"/>
    <property type="match status" value="1"/>
</dbReference>
<evidence type="ECO:0000256" key="1">
    <source>
        <dbReference type="SAM" id="MobiDB-lite"/>
    </source>
</evidence>
<dbReference type="KEGG" id="hbh:E4T21_03520"/>
<feature type="domain" description="Transglycosylase SLT" evidence="4">
    <location>
        <begin position="56"/>
        <end position="347"/>
    </location>
</feature>
<dbReference type="InterPro" id="IPR002477">
    <property type="entry name" value="Peptidoglycan-bd-like"/>
</dbReference>
<gene>
    <name evidence="5" type="ORF">E4T21_03520</name>
</gene>
<feature type="signal peptide" evidence="2">
    <location>
        <begin position="1"/>
        <end position="22"/>
    </location>
</feature>
<feature type="region of interest" description="Disordered" evidence="1">
    <location>
        <begin position="22"/>
        <end position="49"/>
    </location>
</feature>
<dbReference type="InterPro" id="IPR043426">
    <property type="entry name" value="MltB-like"/>
</dbReference>
<keyword evidence="2" id="KW-0732">Signal</keyword>
<proteinExistence type="predicted"/>
<evidence type="ECO:0000313" key="5">
    <source>
        <dbReference type="EMBL" id="QEM80722.1"/>
    </source>
</evidence>
<accession>A0A5C1NAI3</accession>
<dbReference type="Gene3D" id="1.10.530.10">
    <property type="match status" value="1"/>
</dbReference>